<dbReference type="GO" id="GO:0006355">
    <property type="term" value="P:regulation of DNA-templated transcription"/>
    <property type="evidence" value="ECO:0007669"/>
    <property type="project" value="TreeGrafter"/>
</dbReference>
<organism evidence="5 6">
    <name type="scientific">Streptomyces parvus</name>
    <dbReference type="NCBI Taxonomy" id="66428"/>
    <lineage>
        <taxon>Bacteria</taxon>
        <taxon>Bacillati</taxon>
        <taxon>Actinomycetota</taxon>
        <taxon>Actinomycetes</taxon>
        <taxon>Kitasatosporales</taxon>
        <taxon>Streptomycetaceae</taxon>
        <taxon>Streptomyces</taxon>
    </lineage>
</organism>
<dbReference type="RefSeq" id="WP_148902256.1">
    <property type="nucleotide sequence ID" value="NZ_VSZQ01000044.1"/>
</dbReference>
<keyword evidence="6" id="KW-1185">Reference proteome</keyword>
<dbReference type="PANTHER" id="PTHR35807:SF1">
    <property type="entry name" value="TRANSCRIPTIONAL REGULATOR REDD"/>
    <property type="match status" value="1"/>
</dbReference>
<name>A0A5D4JHD3_9ACTN</name>
<dbReference type="InterPro" id="IPR045535">
    <property type="entry name" value="ThsA_Macro"/>
</dbReference>
<protein>
    <recommendedName>
        <fullName evidence="4">Bacterial transcriptional activator domain-containing protein</fullName>
    </recommendedName>
</protein>
<dbReference type="Pfam" id="PF20016">
    <property type="entry name" value="ThsA_Macro"/>
    <property type="match status" value="1"/>
</dbReference>
<accession>A0A5D4JHD3</accession>
<dbReference type="AlphaFoldDB" id="A0A5D4JHD3"/>
<evidence type="ECO:0000313" key="6">
    <source>
        <dbReference type="Proteomes" id="UP000323242"/>
    </source>
</evidence>
<dbReference type="GO" id="GO:0003677">
    <property type="term" value="F:DNA binding"/>
    <property type="evidence" value="ECO:0007669"/>
    <property type="project" value="TreeGrafter"/>
</dbReference>
<dbReference type="Gene3D" id="1.10.10.10">
    <property type="entry name" value="Winged helix-like DNA-binding domain superfamily/Winged helix DNA-binding domain"/>
    <property type="match status" value="1"/>
</dbReference>
<dbReference type="InterPro" id="IPR051677">
    <property type="entry name" value="AfsR-DnrI-RedD_regulator"/>
</dbReference>
<evidence type="ECO:0000256" key="3">
    <source>
        <dbReference type="ARBA" id="ARBA00023163"/>
    </source>
</evidence>
<gene>
    <name evidence="5" type="ORF">FY004_10735</name>
</gene>
<evidence type="ECO:0000256" key="2">
    <source>
        <dbReference type="ARBA" id="ARBA00023015"/>
    </source>
</evidence>
<evidence type="ECO:0000313" key="5">
    <source>
        <dbReference type="EMBL" id="TYR64558.1"/>
    </source>
</evidence>
<sequence>MPPLTTKLLLRLVAAEGEAVPVTRLYRELWGLPHGGQVTRAHRTQVQQRISELRKAVDASEDSASPLVRTEQILSGPYPESAYRLVLDRDRLDSTEFIELVNEATCSDPATAVVLLNRALGLWKGRPLQEVAESDFAEPLVRRLMGTLDTARGELVRAQADLGHPELALSVAEERAAGRPDDSAAAAAVRSLRRRVRARRGDEILRREFTGISTRLVVKAGDLFDQHDANMAVGFCDTFDTATENDVIISRDSVQGQLLDRVYGGDRGLLDRALRKGLQRVEPSGTEHVRDKPKGKRIRYPIGSVVPLSLPGRRVFAFVHCRQGNDLVTRSDRDDLRLSLECLWADIAVHGLRKPTAIPLVGSGLARVELELEQLMILIIDTFLASSRSERHTPELRIVVRPGDLHAIRIAEVARFVEALDDHGQAPRDLRGRLLDSATFTAKGHARS</sequence>
<dbReference type="Proteomes" id="UP000323242">
    <property type="component" value="Unassembled WGS sequence"/>
</dbReference>
<comment type="caution">
    <text evidence="5">The sequence shown here is derived from an EMBL/GenBank/DDBJ whole genome shotgun (WGS) entry which is preliminary data.</text>
</comment>
<dbReference type="SUPFAM" id="SSF48452">
    <property type="entry name" value="TPR-like"/>
    <property type="match status" value="1"/>
</dbReference>
<dbReference type="Pfam" id="PF03704">
    <property type="entry name" value="BTAD"/>
    <property type="match status" value="1"/>
</dbReference>
<dbReference type="EMBL" id="VSZQ01000044">
    <property type="protein sequence ID" value="TYR64558.1"/>
    <property type="molecule type" value="Genomic_DNA"/>
</dbReference>
<proteinExistence type="predicted"/>
<feature type="domain" description="Bacterial transcriptional activator" evidence="4">
    <location>
        <begin position="92"/>
        <end position="205"/>
    </location>
</feature>
<reference evidence="5 6" key="1">
    <citation type="submission" date="2019-08" db="EMBL/GenBank/DDBJ databases">
        <title>Draft genome for granaticin producer strain Streptomyces parvus C05.</title>
        <authorList>
            <person name="Gonzalez-Pimentel J.L."/>
        </authorList>
    </citation>
    <scope>NUCLEOTIDE SEQUENCE [LARGE SCALE GENOMIC DNA]</scope>
    <source>
        <strain evidence="5 6">C05</strain>
    </source>
</reference>
<keyword evidence="3" id="KW-0804">Transcription</keyword>
<dbReference type="InterPro" id="IPR005158">
    <property type="entry name" value="BTAD"/>
</dbReference>
<evidence type="ECO:0000256" key="1">
    <source>
        <dbReference type="ARBA" id="ARBA00023012"/>
    </source>
</evidence>
<dbReference type="InterPro" id="IPR011990">
    <property type="entry name" value="TPR-like_helical_dom_sf"/>
</dbReference>
<evidence type="ECO:0000259" key="4">
    <source>
        <dbReference type="SMART" id="SM01043"/>
    </source>
</evidence>
<keyword evidence="1" id="KW-0902">Two-component regulatory system</keyword>
<dbReference type="InterPro" id="IPR036388">
    <property type="entry name" value="WH-like_DNA-bd_sf"/>
</dbReference>
<keyword evidence="2" id="KW-0805">Transcription regulation</keyword>
<dbReference type="PANTHER" id="PTHR35807">
    <property type="entry name" value="TRANSCRIPTIONAL REGULATOR REDD-RELATED"/>
    <property type="match status" value="1"/>
</dbReference>
<dbReference type="GO" id="GO:0000160">
    <property type="term" value="P:phosphorelay signal transduction system"/>
    <property type="evidence" value="ECO:0007669"/>
    <property type="project" value="UniProtKB-KW"/>
</dbReference>
<dbReference type="Gene3D" id="1.25.40.10">
    <property type="entry name" value="Tetratricopeptide repeat domain"/>
    <property type="match status" value="1"/>
</dbReference>
<dbReference type="SMART" id="SM01043">
    <property type="entry name" value="BTAD"/>
    <property type="match status" value="1"/>
</dbReference>